<accession>A0ACA9LU90</accession>
<feature type="non-terminal residue" evidence="1">
    <location>
        <position position="216"/>
    </location>
</feature>
<sequence length="216" mass="24510">MLEYAKVLRGNDQNILITACTYDYQFHKLLVFSSSSIVAAASLGYVFGRPAKPKTSRKFLSRQNSLNKSKNPIERFKLFYSKNIKNKNNNFLKTIKSPTTVHPIMVHLNYIVDDDTSSIYSDSTSICTFGTIGRKTIPELDSLRNLPKIWDKSIINDTFNSIPVDTLQEEDDEDWDTNIVGNCDSSRSKSSLQKLRNDLCESLPSSSVLIKGNRQR</sequence>
<organism evidence="1 2">
    <name type="scientific">Scutellospora calospora</name>
    <dbReference type="NCBI Taxonomy" id="85575"/>
    <lineage>
        <taxon>Eukaryota</taxon>
        <taxon>Fungi</taxon>
        <taxon>Fungi incertae sedis</taxon>
        <taxon>Mucoromycota</taxon>
        <taxon>Glomeromycotina</taxon>
        <taxon>Glomeromycetes</taxon>
        <taxon>Diversisporales</taxon>
        <taxon>Gigasporaceae</taxon>
        <taxon>Scutellospora</taxon>
    </lineage>
</organism>
<keyword evidence="2" id="KW-1185">Reference proteome</keyword>
<dbReference type="EMBL" id="CAJVPM010008043">
    <property type="protein sequence ID" value="CAG8551397.1"/>
    <property type="molecule type" value="Genomic_DNA"/>
</dbReference>
<evidence type="ECO:0000313" key="1">
    <source>
        <dbReference type="EMBL" id="CAG8551397.1"/>
    </source>
</evidence>
<evidence type="ECO:0000313" key="2">
    <source>
        <dbReference type="Proteomes" id="UP000789860"/>
    </source>
</evidence>
<name>A0ACA9LU90_9GLOM</name>
<proteinExistence type="predicted"/>
<reference evidence="1" key="1">
    <citation type="submission" date="2021-06" db="EMBL/GenBank/DDBJ databases">
        <authorList>
            <person name="Kallberg Y."/>
            <person name="Tangrot J."/>
            <person name="Rosling A."/>
        </authorList>
    </citation>
    <scope>NUCLEOTIDE SEQUENCE</scope>
    <source>
        <strain evidence="1">AU212A</strain>
    </source>
</reference>
<dbReference type="Proteomes" id="UP000789860">
    <property type="component" value="Unassembled WGS sequence"/>
</dbReference>
<protein>
    <submittedName>
        <fullName evidence="1">11386_t:CDS:1</fullName>
    </submittedName>
</protein>
<comment type="caution">
    <text evidence="1">The sequence shown here is derived from an EMBL/GenBank/DDBJ whole genome shotgun (WGS) entry which is preliminary data.</text>
</comment>
<gene>
    <name evidence="1" type="ORF">SCALOS_LOCUS5192</name>
</gene>